<comment type="caution">
    <text evidence="1">The sequence shown here is derived from an EMBL/GenBank/DDBJ whole genome shotgun (WGS) entry which is preliminary data.</text>
</comment>
<proteinExistence type="predicted"/>
<protein>
    <submittedName>
        <fullName evidence="1">Uncharacterized protein</fullName>
    </submittedName>
</protein>
<evidence type="ECO:0000313" key="2">
    <source>
        <dbReference type="Proteomes" id="UP000294545"/>
    </source>
</evidence>
<organism evidence="1 2">
    <name type="scientific">Natranaerovirga hydrolytica</name>
    <dbReference type="NCBI Taxonomy" id="680378"/>
    <lineage>
        <taxon>Bacteria</taxon>
        <taxon>Bacillati</taxon>
        <taxon>Bacillota</taxon>
        <taxon>Clostridia</taxon>
        <taxon>Lachnospirales</taxon>
        <taxon>Natranaerovirgaceae</taxon>
        <taxon>Natranaerovirga</taxon>
    </lineage>
</organism>
<sequence>MKIREKINYKMSTLTYGRKKANKSPDKFIKALDEIEEVISDVVKVINTDDKEEKKDKNKQEEKA</sequence>
<reference evidence="1 2" key="1">
    <citation type="submission" date="2019-03" db="EMBL/GenBank/DDBJ databases">
        <title>Genomic Encyclopedia of Type Strains, Phase IV (KMG-IV): sequencing the most valuable type-strain genomes for metagenomic binning, comparative biology and taxonomic classification.</title>
        <authorList>
            <person name="Goeker M."/>
        </authorList>
    </citation>
    <scope>NUCLEOTIDE SEQUENCE [LARGE SCALE GENOMIC DNA]</scope>
    <source>
        <strain evidence="1 2">DSM 24176</strain>
    </source>
</reference>
<evidence type="ECO:0000313" key="1">
    <source>
        <dbReference type="EMBL" id="TCK86764.1"/>
    </source>
</evidence>
<gene>
    <name evidence="1" type="ORF">EDC19_2818</name>
</gene>
<dbReference type="EMBL" id="SMGQ01000019">
    <property type="protein sequence ID" value="TCK86764.1"/>
    <property type="molecule type" value="Genomic_DNA"/>
</dbReference>
<accession>A0A4R1M7E0</accession>
<name>A0A4R1M7E0_9FIRM</name>
<keyword evidence="2" id="KW-1185">Reference proteome</keyword>
<dbReference type="RefSeq" id="WP_132283471.1">
    <property type="nucleotide sequence ID" value="NZ_SMGQ01000019.1"/>
</dbReference>
<dbReference type="AlphaFoldDB" id="A0A4R1M7E0"/>
<dbReference type="Proteomes" id="UP000294545">
    <property type="component" value="Unassembled WGS sequence"/>
</dbReference>